<reference evidence="5" key="1">
    <citation type="submission" date="2023-08" db="EMBL/GenBank/DDBJ databases">
        <authorList>
            <person name="Audoor S."/>
            <person name="Bilcke G."/>
        </authorList>
    </citation>
    <scope>NUCLEOTIDE SEQUENCE</scope>
</reference>
<keyword evidence="2" id="KW-0175">Coiled coil</keyword>
<comment type="caution">
    <text evidence="5">The sequence shown here is derived from an EMBL/GenBank/DDBJ whole genome shotgun (WGS) entry which is preliminary data.</text>
</comment>
<dbReference type="Pfam" id="PF05773">
    <property type="entry name" value="RWD"/>
    <property type="match status" value="1"/>
</dbReference>
<evidence type="ECO:0000256" key="3">
    <source>
        <dbReference type="SAM" id="MobiDB-lite"/>
    </source>
</evidence>
<keyword evidence="6" id="KW-1185">Reference proteome</keyword>
<name>A0AAD2FR01_9STRA</name>
<dbReference type="InterPro" id="IPR039730">
    <property type="entry name" value="Jlp2/Ccd25"/>
</dbReference>
<evidence type="ECO:0000313" key="6">
    <source>
        <dbReference type="Proteomes" id="UP001295423"/>
    </source>
</evidence>
<dbReference type="InterPro" id="IPR006575">
    <property type="entry name" value="RWD_dom"/>
</dbReference>
<dbReference type="Gene3D" id="3.10.110.10">
    <property type="entry name" value="Ubiquitin Conjugating Enzyme"/>
    <property type="match status" value="1"/>
</dbReference>
<comment type="similarity">
    <text evidence="1">Belongs to the CCDC25 family.</text>
</comment>
<evidence type="ECO:0000313" key="5">
    <source>
        <dbReference type="EMBL" id="CAJ1950204.1"/>
    </source>
</evidence>
<evidence type="ECO:0000256" key="2">
    <source>
        <dbReference type="SAM" id="Coils"/>
    </source>
</evidence>
<feature type="coiled-coil region" evidence="2">
    <location>
        <begin position="451"/>
        <end position="491"/>
    </location>
</feature>
<evidence type="ECO:0000259" key="4">
    <source>
        <dbReference type="PROSITE" id="PS50908"/>
    </source>
</evidence>
<gene>
    <name evidence="5" type="ORF">CYCCA115_LOCUS12474</name>
</gene>
<evidence type="ECO:0000256" key="1">
    <source>
        <dbReference type="ARBA" id="ARBA00008998"/>
    </source>
</evidence>
<accession>A0AAD2FR01</accession>
<feature type="region of interest" description="Disordered" evidence="3">
    <location>
        <begin position="175"/>
        <end position="196"/>
    </location>
</feature>
<dbReference type="PANTHER" id="PTHR13049">
    <property type="entry name" value="DUF814-RELATED"/>
    <property type="match status" value="1"/>
</dbReference>
<feature type="region of interest" description="Disordered" evidence="3">
    <location>
        <begin position="524"/>
        <end position="556"/>
    </location>
</feature>
<proteinExistence type="inferred from homology"/>
<dbReference type="AlphaFoldDB" id="A0AAD2FR01"/>
<feature type="region of interest" description="Disordered" evidence="3">
    <location>
        <begin position="238"/>
        <end position="271"/>
    </location>
</feature>
<organism evidence="5 6">
    <name type="scientific">Cylindrotheca closterium</name>
    <dbReference type="NCBI Taxonomy" id="2856"/>
    <lineage>
        <taxon>Eukaryota</taxon>
        <taxon>Sar</taxon>
        <taxon>Stramenopiles</taxon>
        <taxon>Ochrophyta</taxon>
        <taxon>Bacillariophyta</taxon>
        <taxon>Bacillariophyceae</taxon>
        <taxon>Bacillariophycidae</taxon>
        <taxon>Bacillariales</taxon>
        <taxon>Bacillariaceae</taxon>
        <taxon>Cylindrotheca</taxon>
    </lineage>
</organism>
<protein>
    <recommendedName>
        <fullName evidence="4">RWD domain-containing protein</fullName>
    </recommendedName>
</protein>
<dbReference type="PROSITE" id="PS50908">
    <property type="entry name" value="RWD"/>
    <property type="match status" value="1"/>
</dbReference>
<dbReference type="SUPFAM" id="SSF54495">
    <property type="entry name" value="UBC-like"/>
    <property type="match status" value="1"/>
</dbReference>
<dbReference type="EMBL" id="CAKOGP040001759">
    <property type="protein sequence ID" value="CAJ1950204.1"/>
    <property type="molecule type" value="Genomic_DNA"/>
</dbReference>
<sequence>MVFYYSIRGGPCRNANSHIILDGNKDIICYVGRDKHENEFLIKYGWPGDIWFHVDSLSSAHVYFRIKNLHSNTRIPVDGIPIDDLPTDTIYDMMQICKNNSIAGSKLASCKMVYTPHSNLKKTFEMDSGTVTYHNTKLCRYGRCDKDRPRIKELEKQKSEDITIDFYEEFQQHERHMVTRKKHERKQGTTSSAAATAIYDPVMEDLKHLKHKSKRQGDELSGIDAALEEMGFAKSIATPNTTLDDDGHHGDGDDDDDSRSRDPLWMQEDKRRRMETSNPYLIFLCERGYPLDQAKQTLETHPKKLAALKALFFSCAEDKGMDSSSTGGDVDKEELKSARQEEKEVLQAIFGEDDPNVQFQEGDESNLDSVFPITIYEPPDRYELPPPLLMEVYASNTNYPLHGPPVLAVKGGGLSEAILNKLTHLLVKEAMTRAEEEAGDPQIFNLIQFVGEQVEALVEEESVELKKQEEERRAEQAKAAKEAAVEKAKKEGPSQTVFHNDAERRAYALGIVAAGAALAAESGNAGAGSMLPKAKKEEKHYDTGVSDKSLIEDMFG</sequence>
<dbReference type="InterPro" id="IPR016135">
    <property type="entry name" value="UBQ-conjugating_enzyme/RWD"/>
</dbReference>
<feature type="compositionally biased region" description="Basic and acidic residues" evidence="3">
    <location>
        <begin position="258"/>
        <end position="271"/>
    </location>
</feature>
<dbReference type="PANTHER" id="PTHR13049:SF2">
    <property type="entry name" value="COILED-COIL DOMAIN-CONTAINING PROTEIN 25"/>
    <property type="match status" value="1"/>
</dbReference>
<feature type="domain" description="RWD" evidence="4">
    <location>
        <begin position="341"/>
        <end position="457"/>
    </location>
</feature>
<dbReference type="InterPro" id="IPR008532">
    <property type="entry name" value="NFACT_RNA-bd"/>
</dbReference>
<dbReference type="Proteomes" id="UP001295423">
    <property type="component" value="Unassembled WGS sequence"/>
</dbReference>
<dbReference type="Pfam" id="PF05670">
    <property type="entry name" value="NFACT-R_1"/>
    <property type="match status" value="1"/>
</dbReference>